<dbReference type="PATRIC" id="fig|81408.3.peg.2802"/>
<name>A0A150LX51_9BACL</name>
<protein>
    <submittedName>
        <fullName evidence="1">Uncharacterized protein</fullName>
    </submittedName>
</protein>
<dbReference type="Proteomes" id="UP000075455">
    <property type="component" value="Unassembled WGS sequence"/>
</dbReference>
<dbReference type="EMBL" id="LQYS01000028">
    <property type="protein sequence ID" value="KYD16827.1"/>
    <property type="molecule type" value="Genomic_DNA"/>
</dbReference>
<organism evidence="1 2">
    <name type="scientific">Saccharococcus caldoxylosilyticus</name>
    <dbReference type="NCBI Taxonomy" id="81408"/>
    <lineage>
        <taxon>Bacteria</taxon>
        <taxon>Bacillati</taxon>
        <taxon>Bacillota</taxon>
        <taxon>Bacilli</taxon>
        <taxon>Bacillales</taxon>
        <taxon>Anoxybacillaceae</taxon>
        <taxon>Saccharococcus</taxon>
    </lineage>
</organism>
<proteinExistence type="predicted"/>
<sequence length="41" mass="4728">MLFRELARDQEVPARSVVADVACLEQVRVFPFPEVPLFHTD</sequence>
<comment type="caution">
    <text evidence="1">The sequence shown here is derived from an EMBL/GenBank/DDBJ whole genome shotgun (WGS) entry which is preliminary data.</text>
</comment>
<reference evidence="1 2" key="1">
    <citation type="submission" date="2016-01" db="EMBL/GenBank/DDBJ databases">
        <title>Draft Genome Sequences of Seven Thermophilic Sporeformers Isolated from Foods.</title>
        <authorList>
            <person name="Berendsen E.M."/>
            <person name="Wells-Bennik M.H."/>
            <person name="Krawcyk A.O."/>
            <person name="De Jong A."/>
            <person name="Holsappel S."/>
            <person name="Eijlander R.T."/>
            <person name="Kuipers O.P."/>
        </authorList>
    </citation>
    <scope>NUCLEOTIDE SEQUENCE [LARGE SCALE GENOMIC DNA]</scope>
    <source>
        <strain evidence="1 2">B4119</strain>
    </source>
</reference>
<evidence type="ECO:0000313" key="1">
    <source>
        <dbReference type="EMBL" id="KYD16827.1"/>
    </source>
</evidence>
<dbReference type="AlphaFoldDB" id="A0A150LX51"/>
<gene>
    <name evidence="1" type="ORF">B4119_0533</name>
</gene>
<evidence type="ECO:0000313" key="2">
    <source>
        <dbReference type="Proteomes" id="UP000075455"/>
    </source>
</evidence>
<accession>A0A150LX51</accession>